<gene>
    <name evidence="1" type="ORF">H1R13_01255</name>
</gene>
<dbReference type="EMBL" id="JACMHY010000001">
    <property type="protein sequence ID" value="MBC2863668.1"/>
    <property type="molecule type" value="Genomic_DNA"/>
</dbReference>
<name>A0A7X1HZ97_9ACTN</name>
<accession>A0A7X1HZ97</accession>
<keyword evidence="2" id="KW-1185">Reference proteome</keyword>
<dbReference type="AlphaFoldDB" id="A0A7X1HZ97"/>
<sequence>MADLFAVDLALDLSPTTPASVIEQLRRHLDAGSAEEPDDDCEVWAPGFTPLLAELGPAWRIGGVLTAELVQGEDCWSLTARQEIHAELRPELDELAEMLAHHARTPGVIGQVRWYEDRFPELLVSQDGKLVKTPLRAAV</sequence>
<protein>
    <submittedName>
        <fullName evidence="1">Uncharacterized protein</fullName>
    </submittedName>
</protein>
<dbReference type="RefSeq" id="WP_159665969.1">
    <property type="nucleotide sequence ID" value="NZ_JACMHY010000001.1"/>
</dbReference>
<evidence type="ECO:0000313" key="1">
    <source>
        <dbReference type="EMBL" id="MBC2863668.1"/>
    </source>
</evidence>
<organism evidence="1 2">
    <name type="scientific">Streptomyces mexicanus</name>
    <dbReference type="NCBI Taxonomy" id="178566"/>
    <lineage>
        <taxon>Bacteria</taxon>
        <taxon>Bacillati</taxon>
        <taxon>Actinomycetota</taxon>
        <taxon>Actinomycetes</taxon>
        <taxon>Kitasatosporales</taxon>
        <taxon>Streptomycetaceae</taxon>
        <taxon>Streptomyces</taxon>
    </lineage>
</organism>
<dbReference type="Proteomes" id="UP000517694">
    <property type="component" value="Unassembled WGS sequence"/>
</dbReference>
<comment type="caution">
    <text evidence="1">The sequence shown here is derived from an EMBL/GenBank/DDBJ whole genome shotgun (WGS) entry which is preliminary data.</text>
</comment>
<evidence type="ECO:0000313" key="2">
    <source>
        <dbReference type="Proteomes" id="UP000517694"/>
    </source>
</evidence>
<reference evidence="1 2" key="1">
    <citation type="submission" date="2020-08" db="EMBL/GenBank/DDBJ databases">
        <title>Whole-Genome Sequence of French Clinical Streptomyces mexicanus Strain Q0842.</title>
        <authorList>
            <person name="Boxberger M."/>
            <person name="La Scola B."/>
        </authorList>
    </citation>
    <scope>NUCLEOTIDE SEQUENCE [LARGE SCALE GENOMIC DNA]</scope>
    <source>
        <strain evidence="1 2">Marseille-Q0842</strain>
    </source>
</reference>
<proteinExistence type="predicted"/>
<dbReference type="OrthoDB" id="4171745at2"/>